<evidence type="ECO:0000313" key="1">
    <source>
        <dbReference type="EMBL" id="PSN60343.1"/>
    </source>
</evidence>
<accession>A0A2T2N4I3</accession>
<evidence type="ECO:0000313" key="2">
    <source>
        <dbReference type="Proteomes" id="UP000240883"/>
    </source>
</evidence>
<keyword evidence="2" id="KW-1185">Reference proteome</keyword>
<dbReference type="Proteomes" id="UP000240883">
    <property type="component" value="Unassembled WGS sequence"/>
</dbReference>
<protein>
    <submittedName>
        <fullName evidence="1">Uncharacterized protein</fullName>
    </submittedName>
</protein>
<gene>
    <name evidence="1" type="ORF">BS50DRAFT_207289</name>
</gene>
<organism evidence="1 2">
    <name type="scientific">Corynespora cassiicola Philippines</name>
    <dbReference type="NCBI Taxonomy" id="1448308"/>
    <lineage>
        <taxon>Eukaryota</taxon>
        <taxon>Fungi</taxon>
        <taxon>Dikarya</taxon>
        <taxon>Ascomycota</taxon>
        <taxon>Pezizomycotina</taxon>
        <taxon>Dothideomycetes</taxon>
        <taxon>Pleosporomycetidae</taxon>
        <taxon>Pleosporales</taxon>
        <taxon>Corynesporascaceae</taxon>
        <taxon>Corynespora</taxon>
    </lineage>
</organism>
<name>A0A2T2N4I3_CORCC</name>
<sequence length="207" mass="22420">MDSLTADAGQEPIMVLRAWLSPGSWGVGKAVFLGAAAHLQRRRGVRWRAASVWPASGDSCPAPSRVIGGAPGGNGGHFQGPGRGQPHKTRARLASWAWLVVHEIRTTWGGRTGKKRRDGMEQIWRTVWLVAGGWCGWATGPATPPKAKFRVRSSARCPSLLIYTNERSTAIAHRTPHSTRASSGQAQPRVFQTTRSRAFIISATLLP</sequence>
<reference evidence="1 2" key="1">
    <citation type="journal article" date="2018" name="Front. Microbiol.">
        <title>Genome-Wide Analysis of Corynespora cassiicola Leaf Fall Disease Putative Effectors.</title>
        <authorList>
            <person name="Lopez D."/>
            <person name="Ribeiro S."/>
            <person name="Label P."/>
            <person name="Fumanal B."/>
            <person name="Venisse J.S."/>
            <person name="Kohler A."/>
            <person name="de Oliveira R.R."/>
            <person name="Labutti K."/>
            <person name="Lipzen A."/>
            <person name="Lail K."/>
            <person name="Bauer D."/>
            <person name="Ohm R.A."/>
            <person name="Barry K.W."/>
            <person name="Spatafora J."/>
            <person name="Grigoriev I.V."/>
            <person name="Martin F.M."/>
            <person name="Pujade-Renaud V."/>
        </authorList>
    </citation>
    <scope>NUCLEOTIDE SEQUENCE [LARGE SCALE GENOMIC DNA]</scope>
    <source>
        <strain evidence="1 2">Philippines</strain>
    </source>
</reference>
<dbReference type="AlphaFoldDB" id="A0A2T2N4I3"/>
<proteinExistence type="predicted"/>
<dbReference type="EMBL" id="KZ678149">
    <property type="protein sequence ID" value="PSN60343.1"/>
    <property type="molecule type" value="Genomic_DNA"/>
</dbReference>